<comment type="caution">
    <text evidence="1">The sequence shown here is derived from an EMBL/GenBank/DDBJ whole genome shotgun (WGS) entry which is preliminary data.</text>
</comment>
<gene>
    <name evidence="1" type="ORF">PUN28_003939</name>
</gene>
<proteinExistence type="predicted"/>
<reference evidence="1 2" key="1">
    <citation type="submission" date="2023-03" db="EMBL/GenBank/DDBJ databases">
        <title>High recombination rates correlate with genetic variation in Cardiocondyla obscurior ants.</title>
        <authorList>
            <person name="Errbii M."/>
        </authorList>
    </citation>
    <scope>NUCLEOTIDE SEQUENCE [LARGE SCALE GENOMIC DNA]</scope>
    <source>
        <strain evidence="1">Alpha-2009</strain>
        <tissue evidence="1">Whole body</tissue>
    </source>
</reference>
<accession>A0AAW2GN93</accession>
<name>A0AAW2GN93_9HYME</name>
<dbReference type="EMBL" id="JADYXP020000003">
    <property type="protein sequence ID" value="KAL0128912.1"/>
    <property type="molecule type" value="Genomic_DNA"/>
</dbReference>
<dbReference type="AlphaFoldDB" id="A0AAW2GN93"/>
<dbReference type="Proteomes" id="UP001430953">
    <property type="component" value="Unassembled WGS sequence"/>
</dbReference>
<evidence type="ECO:0000313" key="1">
    <source>
        <dbReference type="EMBL" id="KAL0128912.1"/>
    </source>
</evidence>
<organism evidence="1 2">
    <name type="scientific">Cardiocondyla obscurior</name>
    <dbReference type="NCBI Taxonomy" id="286306"/>
    <lineage>
        <taxon>Eukaryota</taxon>
        <taxon>Metazoa</taxon>
        <taxon>Ecdysozoa</taxon>
        <taxon>Arthropoda</taxon>
        <taxon>Hexapoda</taxon>
        <taxon>Insecta</taxon>
        <taxon>Pterygota</taxon>
        <taxon>Neoptera</taxon>
        <taxon>Endopterygota</taxon>
        <taxon>Hymenoptera</taxon>
        <taxon>Apocrita</taxon>
        <taxon>Aculeata</taxon>
        <taxon>Formicoidea</taxon>
        <taxon>Formicidae</taxon>
        <taxon>Myrmicinae</taxon>
        <taxon>Cardiocondyla</taxon>
    </lineage>
</organism>
<keyword evidence="2" id="KW-1185">Reference proteome</keyword>
<evidence type="ECO:0000313" key="2">
    <source>
        <dbReference type="Proteomes" id="UP001430953"/>
    </source>
</evidence>
<protein>
    <submittedName>
        <fullName evidence="1">Uncharacterized protein</fullName>
    </submittedName>
</protein>
<sequence length="90" mass="11240">MKEIKNLLVRFYYFNIIKKYVILCRFSYPLHRFYLYCNILLLSLTNFQHLNLSRESEKHFRFILNIKFAKLIWYFEINSFYLPLIIEGFI</sequence>